<dbReference type="Pfam" id="PF18962">
    <property type="entry name" value="Por_Secre_tail"/>
    <property type="match status" value="1"/>
</dbReference>
<dbReference type="AlphaFoldDB" id="A0AAU8FFY3"/>
<proteinExistence type="predicted"/>
<feature type="domain" description="Surface adhesin CshA non-repetitive" evidence="1">
    <location>
        <begin position="60"/>
        <end position="289"/>
    </location>
</feature>
<dbReference type="EMBL" id="CP159289">
    <property type="protein sequence ID" value="XCH23489.1"/>
    <property type="molecule type" value="Genomic_DNA"/>
</dbReference>
<name>A0AAU8FFY3_9BACT</name>
<dbReference type="InterPro" id="IPR045474">
    <property type="entry name" value="GEVED"/>
</dbReference>
<accession>A0AAU8FFY3</accession>
<protein>
    <submittedName>
        <fullName evidence="4">CshA/CshB family fibrillar adhesin-related protein</fullName>
    </submittedName>
</protein>
<evidence type="ECO:0000259" key="2">
    <source>
        <dbReference type="Pfam" id="PF18962"/>
    </source>
</evidence>
<dbReference type="InterPro" id="IPR040683">
    <property type="entry name" value="CshA_NR2"/>
</dbReference>
<feature type="domain" description="GEVED" evidence="3">
    <location>
        <begin position="415"/>
        <end position="501"/>
    </location>
</feature>
<dbReference type="NCBIfam" id="TIGR04183">
    <property type="entry name" value="Por_Secre_tail"/>
    <property type="match status" value="1"/>
</dbReference>
<organism evidence="4">
    <name type="scientific">Dyadobacter sp. 676</name>
    <dbReference type="NCBI Taxonomy" id="3088362"/>
    <lineage>
        <taxon>Bacteria</taxon>
        <taxon>Pseudomonadati</taxon>
        <taxon>Bacteroidota</taxon>
        <taxon>Cytophagia</taxon>
        <taxon>Cytophagales</taxon>
        <taxon>Spirosomataceae</taxon>
        <taxon>Dyadobacter</taxon>
    </lineage>
</organism>
<feature type="domain" description="Secretion system C-terminal sorting" evidence="2">
    <location>
        <begin position="609"/>
        <end position="677"/>
    </location>
</feature>
<dbReference type="Pfam" id="PF18651">
    <property type="entry name" value="CshA_NR2"/>
    <property type="match status" value="1"/>
</dbReference>
<reference evidence="4" key="1">
    <citation type="submission" date="2024-06" db="EMBL/GenBank/DDBJ databases">
        <title>Sequencing and assembly of the genome of Dyadobacter sp. strain 676, a symbiont of Cyamopsis tetragonoloba.</title>
        <authorList>
            <person name="Guro P."/>
            <person name="Sazanova A."/>
            <person name="Kuznetsova I."/>
            <person name="Belimov A."/>
            <person name="Safronova V."/>
        </authorList>
    </citation>
    <scope>NUCLEOTIDE SEQUENCE</scope>
    <source>
        <strain evidence="4">676</strain>
    </source>
</reference>
<evidence type="ECO:0000259" key="1">
    <source>
        <dbReference type="Pfam" id="PF18651"/>
    </source>
</evidence>
<sequence>MKEKLYLQKSRPFPSWQTVSQKAARLACCAMLPASLLLSYGNVQGQAVRATGGTGANRSTWWLDFSSMGEIAAGATVDQSFTVNGVDITVLIDQISFEGSVETGHTLAEQRLIAYTPGGWQGDGFDNMYNIGGPNAANTLTPAISSKYTGDYPGTGLMSITRFRLRAYATLNGLPVDLAFLFANAEDDYSSTNGVTTEDEYEQASTNGSPWRISERKVDAEGTLAYKKLTFWDNNQSVRISAGATPGQYTNGGNVAIMATRKEATSAVNPLESNIVLVGAGRGAIALGIAISIDHGDAPSSYGDAENFYLATGQGGNPANTTIHDEYLSEGGSAPAGSIVIAPSAGILDPLTPRLGTNRTDPDPAGAFSVEADGDNAAGRAPNDEDALAAIPTLNAGSSTYSITVPYHSSTVTNYITGWVDFNRDGIFTASEFASATVPPNTDGDATLTWTGINPVEGKSYIRLRISEYSSGDPANDLPGTPSDDRCTMVLNYGETEDYTFSIQPPLPVTLTAFTAKAESGTAVLSWSTTAEANSAYFEIERSLNGKQWSAIGRVDATGESSVLKHYTFTDISPLGGENLYRLKMTDQDATYAYSGIRSIRFDKREAALYPNPVTNKFRLNADNLHAIRQVQLIDLTGREVLRQDRQVQNDFPSEIDLTAIPAGIYLVRITHTDDTVRVVRIVKR</sequence>
<dbReference type="RefSeq" id="WP_353718813.1">
    <property type="nucleotide sequence ID" value="NZ_CP159289.1"/>
</dbReference>
<evidence type="ECO:0000259" key="3">
    <source>
        <dbReference type="Pfam" id="PF20009"/>
    </source>
</evidence>
<dbReference type="Pfam" id="PF20009">
    <property type="entry name" value="GEVED"/>
    <property type="match status" value="1"/>
</dbReference>
<dbReference type="InterPro" id="IPR026444">
    <property type="entry name" value="Secre_tail"/>
</dbReference>
<gene>
    <name evidence="4" type="ORF">ABV298_24760</name>
</gene>
<evidence type="ECO:0000313" key="4">
    <source>
        <dbReference type="EMBL" id="XCH23489.1"/>
    </source>
</evidence>